<gene>
    <name evidence="1" type="ORF">UFOVP71_450</name>
</gene>
<protein>
    <submittedName>
        <fullName evidence="1">Uncharacterized protein</fullName>
    </submittedName>
</protein>
<evidence type="ECO:0000313" key="1">
    <source>
        <dbReference type="EMBL" id="CAB4241912.1"/>
    </source>
</evidence>
<proteinExistence type="predicted"/>
<dbReference type="EMBL" id="LR797824">
    <property type="protein sequence ID" value="CAB4241912.1"/>
    <property type="molecule type" value="Genomic_DNA"/>
</dbReference>
<sequence>MKTPITEFDVVFISYDEPNADENYADLLEKCPWAKRSHGVYGSDACHKAAAKLAETERFITIDADNKVRPDFFEMELDLTKFDRSDVLSWSGKNVINGLVYGNGGVKLWPKKVVEQMRTHEAVDSGAGAVDFCWDIHYHQLNNIYSDVYNNATPYQAYRAGFREGVKLALIDGRPMDWRQIAEKNNFKNHRRLLVWMSVGMDVQNGLWAMYGARLGCYLTNLRKDWDYKLVADFEWHNAYWSEDVMPQFAGNEETCPVTGYTWSSTKLMAETKKLGRILQQDLRLDIADLDEQASKFFKASYFNPHRLGPTVKESDVEQFIVE</sequence>
<organism evidence="1">
    <name type="scientific">uncultured Caudovirales phage</name>
    <dbReference type="NCBI Taxonomy" id="2100421"/>
    <lineage>
        <taxon>Viruses</taxon>
        <taxon>Duplodnaviria</taxon>
        <taxon>Heunggongvirae</taxon>
        <taxon>Uroviricota</taxon>
        <taxon>Caudoviricetes</taxon>
        <taxon>Peduoviridae</taxon>
        <taxon>Maltschvirus</taxon>
        <taxon>Maltschvirus maltsch</taxon>
    </lineage>
</organism>
<accession>A0A6J5TAN2</accession>
<name>A0A6J5TAN2_9CAUD</name>
<reference evidence="1" key="1">
    <citation type="submission" date="2020-05" db="EMBL/GenBank/DDBJ databases">
        <authorList>
            <person name="Chiriac C."/>
            <person name="Salcher M."/>
            <person name="Ghai R."/>
            <person name="Kavagutti S V."/>
        </authorList>
    </citation>
    <scope>NUCLEOTIDE SEQUENCE</scope>
</reference>